<dbReference type="EMBL" id="LR721775">
    <property type="protein sequence ID" value="VVV56818.1"/>
    <property type="molecule type" value="Genomic_DNA"/>
</dbReference>
<proteinExistence type="predicted"/>
<name>A0A5K0WWQ2_9MAGN</name>
<feature type="compositionally biased region" description="Basic and acidic residues" evidence="1">
    <location>
        <begin position="10"/>
        <end position="24"/>
    </location>
</feature>
<accession>A0A5K0WWQ2</accession>
<protein>
    <submittedName>
        <fullName evidence="2">Uncharacterized protein</fullName>
    </submittedName>
</protein>
<organism evidence="2">
    <name type="scientific">Nymphaea colorata</name>
    <name type="common">pocket water lily</name>
    <dbReference type="NCBI Taxonomy" id="210225"/>
    <lineage>
        <taxon>Eukaryota</taxon>
        <taxon>Viridiplantae</taxon>
        <taxon>Streptophyta</taxon>
        <taxon>Embryophyta</taxon>
        <taxon>Tracheophyta</taxon>
        <taxon>Spermatophyta</taxon>
        <taxon>Magnoliopsida</taxon>
        <taxon>Nymphaeales</taxon>
        <taxon>Nymphaeaceae</taxon>
        <taxon>Nymphaea</taxon>
    </lineage>
</organism>
<evidence type="ECO:0000256" key="1">
    <source>
        <dbReference type="SAM" id="MobiDB-lite"/>
    </source>
</evidence>
<sequence>MRVQQQGTLGKEKKGERKRERERE</sequence>
<feature type="region of interest" description="Disordered" evidence="1">
    <location>
        <begin position="1"/>
        <end position="24"/>
    </location>
</feature>
<gene>
    <name evidence="2" type="ORF">NYM_LOCUS4542</name>
</gene>
<reference evidence="2" key="1">
    <citation type="submission" date="2019-09" db="EMBL/GenBank/DDBJ databases">
        <authorList>
            <person name="Zhang L."/>
        </authorList>
    </citation>
    <scope>NUCLEOTIDE SEQUENCE</scope>
</reference>
<dbReference type="AlphaFoldDB" id="A0A5K0WWQ2"/>
<dbReference type="Gramene" id="NC10G0144570.1">
    <property type="protein sequence ID" value="NC10G0144570.1:cds"/>
    <property type="gene ID" value="NC10G0144570"/>
</dbReference>
<evidence type="ECO:0000313" key="2">
    <source>
        <dbReference type="EMBL" id="VVV56818.1"/>
    </source>
</evidence>